<evidence type="ECO:0000256" key="1">
    <source>
        <dbReference type="ARBA" id="ARBA00002663"/>
    </source>
</evidence>
<organism evidence="7 8">
    <name type="scientific">Ponticaulis profundi</name>
    <dbReference type="NCBI Taxonomy" id="2665222"/>
    <lineage>
        <taxon>Bacteria</taxon>
        <taxon>Pseudomonadati</taxon>
        <taxon>Pseudomonadota</taxon>
        <taxon>Alphaproteobacteria</taxon>
        <taxon>Hyphomonadales</taxon>
        <taxon>Hyphomonadaceae</taxon>
        <taxon>Ponticaulis</taxon>
    </lineage>
</organism>
<keyword evidence="5" id="KW-0378">Hydrolase</keyword>
<sequence length="119" mass="13352">MQKRPEFLRAAKGEAARRKLVVVQSIHRKDGSSHMGEGFTSTKKIGGAVVRNRARRRLRVASRMLLPEYGQPGHDYVFIARIDTAVAPWPRLLDDVESALIRLRSGSSRTSGQGESRKR</sequence>
<keyword evidence="6" id="KW-0694">RNA-binding</keyword>
<dbReference type="PROSITE" id="PS00648">
    <property type="entry name" value="RIBONUCLEASE_P"/>
    <property type="match status" value="1"/>
</dbReference>
<protein>
    <submittedName>
        <fullName evidence="7">Ribonuclease P protein component</fullName>
    </submittedName>
</protein>
<name>A0ABW1S5U9_9PROT</name>
<dbReference type="InterPro" id="IPR020568">
    <property type="entry name" value="Ribosomal_Su5_D2-typ_SF"/>
</dbReference>
<dbReference type="RefSeq" id="WP_377374904.1">
    <property type="nucleotide sequence ID" value="NZ_JBHSSW010000003.1"/>
</dbReference>
<keyword evidence="3" id="KW-0540">Nuclease</keyword>
<proteinExistence type="predicted"/>
<evidence type="ECO:0000256" key="6">
    <source>
        <dbReference type="ARBA" id="ARBA00022884"/>
    </source>
</evidence>
<dbReference type="Proteomes" id="UP001596303">
    <property type="component" value="Unassembled WGS sequence"/>
</dbReference>
<gene>
    <name evidence="7" type="ORF">ACFQDM_02300</name>
</gene>
<evidence type="ECO:0000256" key="3">
    <source>
        <dbReference type="ARBA" id="ARBA00022722"/>
    </source>
</evidence>
<keyword evidence="4" id="KW-0255">Endonuclease</keyword>
<evidence type="ECO:0000256" key="5">
    <source>
        <dbReference type="ARBA" id="ARBA00022801"/>
    </source>
</evidence>
<dbReference type="EMBL" id="JBHSSW010000003">
    <property type="protein sequence ID" value="MFC6196889.1"/>
    <property type="molecule type" value="Genomic_DNA"/>
</dbReference>
<reference evidence="8" key="1">
    <citation type="journal article" date="2019" name="Int. J. Syst. Evol. Microbiol.">
        <title>The Global Catalogue of Microorganisms (GCM) 10K type strain sequencing project: providing services to taxonomists for standard genome sequencing and annotation.</title>
        <authorList>
            <consortium name="The Broad Institute Genomics Platform"/>
            <consortium name="The Broad Institute Genome Sequencing Center for Infectious Disease"/>
            <person name="Wu L."/>
            <person name="Ma J."/>
        </authorList>
    </citation>
    <scope>NUCLEOTIDE SEQUENCE [LARGE SCALE GENOMIC DNA]</scope>
    <source>
        <strain evidence="8">CGMCC-1.15741</strain>
    </source>
</reference>
<dbReference type="InterPro" id="IPR020539">
    <property type="entry name" value="RNase_P_CS"/>
</dbReference>
<dbReference type="PANTHER" id="PTHR33992:SF1">
    <property type="entry name" value="RIBONUCLEASE P PROTEIN COMPONENT"/>
    <property type="match status" value="1"/>
</dbReference>
<comment type="caution">
    <text evidence="7">The sequence shown here is derived from an EMBL/GenBank/DDBJ whole genome shotgun (WGS) entry which is preliminary data.</text>
</comment>
<keyword evidence="8" id="KW-1185">Reference proteome</keyword>
<dbReference type="PANTHER" id="PTHR33992">
    <property type="entry name" value="RIBONUCLEASE P PROTEIN COMPONENT"/>
    <property type="match status" value="1"/>
</dbReference>
<evidence type="ECO:0000256" key="2">
    <source>
        <dbReference type="ARBA" id="ARBA00022694"/>
    </source>
</evidence>
<comment type="function">
    <text evidence="1">RNaseP catalyzes the removal of the 5'-leader sequence from pre-tRNA to produce the mature 5'-terminus. It can also cleave other RNA substrates such as 4.5S RNA. The protein component plays an auxiliary but essential role in vivo by binding to the 5'-leader sequence and broadening the substrate specificity of the ribozyme.</text>
</comment>
<evidence type="ECO:0000256" key="4">
    <source>
        <dbReference type="ARBA" id="ARBA00022759"/>
    </source>
</evidence>
<evidence type="ECO:0000313" key="8">
    <source>
        <dbReference type="Proteomes" id="UP001596303"/>
    </source>
</evidence>
<evidence type="ECO:0000313" key="7">
    <source>
        <dbReference type="EMBL" id="MFC6196889.1"/>
    </source>
</evidence>
<accession>A0ABW1S5U9</accession>
<dbReference type="SUPFAM" id="SSF54211">
    <property type="entry name" value="Ribosomal protein S5 domain 2-like"/>
    <property type="match status" value="1"/>
</dbReference>
<keyword evidence="2" id="KW-0819">tRNA processing</keyword>
<dbReference type="InterPro" id="IPR000100">
    <property type="entry name" value="RNase_P"/>
</dbReference>
<dbReference type="Pfam" id="PF00825">
    <property type="entry name" value="Ribonuclease_P"/>
    <property type="match status" value="1"/>
</dbReference>
<dbReference type="Gene3D" id="3.30.230.10">
    <property type="match status" value="1"/>
</dbReference>
<dbReference type="InterPro" id="IPR014721">
    <property type="entry name" value="Ribsml_uS5_D2-typ_fold_subgr"/>
</dbReference>